<evidence type="ECO:0000313" key="2">
    <source>
        <dbReference type="RefSeq" id="XP_010276567.1"/>
    </source>
</evidence>
<dbReference type="KEGG" id="nnu:104611282"/>
<dbReference type="PROSITE" id="PS50144">
    <property type="entry name" value="MATH"/>
    <property type="match status" value="2"/>
</dbReference>
<dbReference type="STRING" id="4432.A0A1U8B6H9"/>
<dbReference type="Proteomes" id="UP000189703">
    <property type="component" value="Unplaced"/>
</dbReference>
<evidence type="ECO:0000313" key="1">
    <source>
        <dbReference type="Proteomes" id="UP000189703"/>
    </source>
</evidence>
<reference evidence="2" key="1">
    <citation type="submission" date="2025-08" db="UniProtKB">
        <authorList>
            <consortium name="RefSeq"/>
        </authorList>
    </citation>
    <scope>IDENTIFICATION</scope>
</reference>
<dbReference type="GeneID" id="104611282"/>
<dbReference type="CDD" id="cd00121">
    <property type="entry name" value="MATH"/>
    <property type="match status" value="2"/>
</dbReference>
<dbReference type="Gene3D" id="2.60.210.10">
    <property type="entry name" value="Apoptosis, Tumor Necrosis Factor Receptor Associated Protein 2, Chain A"/>
    <property type="match status" value="2"/>
</dbReference>
<dbReference type="eggNOG" id="KOG1987">
    <property type="taxonomic scope" value="Eukaryota"/>
</dbReference>
<dbReference type="AlphaFoldDB" id="A0A1U8B6H9"/>
<dbReference type="SMART" id="SM00061">
    <property type="entry name" value="MATH"/>
    <property type="match status" value="2"/>
</dbReference>
<dbReference type="InterPro" id="IPR008974">
    <property type="entry name" value="TRAF-like"/>
</dbReference>
<gene>
    <name evidence="2" type="primary">LOC104611282</name>
</gene>
<sequence>MALSQSQKDRSLHFDPSNFRDAPPTHYTLKVQSFSLLSKASIERFDSDVFEVGGYKWKLSVYPDGNKIGNGNDHISLYLVLAETSSLPLGWEVNVIFNLFLFEQFQDKYLTFQDRRVKRFHAMKTEWGMAKFVDLKSFKDQNNGYLVNDSCVFGAEVFVLKNEAKRECLSMSDEEAVICTHIWKIEKFSGVATSERLESDAFAAGDYKWRIKIYPKGNRDGKGNSISLFIALADSTTLPPDTKLYVKLALCVKDQASDAHYERQVCHLFSPSVVDWGWAKFMTLGKFSDPTKCYLRNDTCIIEARVTVLGSLTNKLPATGYCSLHLLDEILTMFNILFTTTYIN</sequence>
<dbReference type="PANTHER" id="PTHR46162">
    <property type="entry name" value="TRAF-LIKE FAMILY PROTEIN"/>
    <property type="match status" value="1"/>
</dbReference>
<organism evidence="1 2">
    <name type="scientific">Nelumbo nucifera</name>
    <name type="common">Sacred lotus</name>
    <dbReference type="NCBI Taxonomy" id="4432"/>
    <lineage>
        <taxon>Eukaryota</taxon>
        <taxon>Viridiplantae</taxon>
        <taxon>Streptophyta</taxon>
        <taxon>Embryophyta</taxon>
        <taxon>Tracheophyta</taxon>
        <taxon>Spermatophyta</taxon>
        <taxon>Magnoliopsida</taxon>
        <taxon>Proteales</taxon>
        <taxon>Nelumbonaceae</taxon>
        <taxon>Nelumbo</taxon>
    </lineage>
</organism>
<dbReference type="InterPro" id="IPR002083">
    <property type="entry name" value="MATH/TRAF_dom"/>
</dbReference>
<dbReference type="OMA" id="ARRHKYL"/>
<dbReference type="Pfam" id="PF22486">
    <property type="entry name" value="MATH_2"/>
    <property type="match status" value="2"/>
</dbReference>
<proteinExistence type="predicted"/>
<dbReference type="PANTHER" id="PTHR46162:SF9">
    <property type="entry name" value="MATH DOMAIN-CONTAINING PROTEIN"/>
    <property type="match status" value="1"/>
</dbReference>
<dbReference type="OrthoDB" id="1883087at2759"/>
<protein>
    <submittedName>
        <fullName evidence="2">Uncharacterized protein LOC104611282</fullName>
    </submittedName>
</protein>
<name>A0A1U8B6H9_NELNU</name>
<accession>A0A1U8B6H9</accession>
<keyword evidence="1" id="KW-1185">Reference proteome</keyword>
<dbReference type="SUPFAM" id="SSF49599">
    <property type="entry name" value="TRAF domain-like"/>
    <property type="match status" value="2"/>
</dbReference>
<dbReference type="RefSeq" id="XP_010276567.1">
    <property type="nucleotide sequence ID" value="XM_010278265.2"/>
</dbReference>